<proteinExistence type="predicted"/>
<organism evidence="1 2">
    <name type="scientific">Streptomyces achromogenes</name>
    <dbReference type="NCBI Taxonomy" id="67255"/>
    <lineage>
        <taxon>Bacteria</taxon>
        <taxon>Bacillati</taxon>
        <taxon>Actinomycetota</taxon>
        <taxon>Actinomycetes</taxon>
        <taxon>Kitasatosporales</taxon>
        <taxon>Streptomycetaceae</taxon>
        <taxon>Streptomyces</taxon>
    </lineage>
</organism>
<sequence length="53" mass="6239">MNLERAVELLGRHQQPVRLGQIRTVYTSWMFMLFLTEDGSRLITCMGVRRTQV</sequence>
<dbReference type="EMBL" id="CP108164">
    <property type="protein sequence ID" value="WTQ82519.1"/>
    <property type="molecule type" value="Genomic_DNA"/>
</dbReference>
<protein>
    <submittedName>
        <fullName evidence="1">Uncharacterized protein</fullName>
    </submittedName>
</protein>
<keyword evidence="2" id="KW-1185">Reference proteome</keyword>
<accession>A0ABZ1KPL1</accession>
<dbReference type="RefSeq" id="WP_405448627.1">
    <property type="nucleotide sequence ID" value="NZ_CP108164.1"/>
</dbReference>
<dbReference type="Proteomes" id="UP001622557">
    <property type="component" value="Chromosome"/>
</dbReference>
<evidence type="ECO:0000313" key="2">
    <source>
        <dbReference type="Proteomes" id="UP001622557"/>
    </source>
</evidence>
<dbReference type="GeneID" id="97282839"/>
<evidence type="ECO:0000313" key="1">
    <source>
        <dbReference type="EMBL" id="WTQ82519.1"/>
    </source>
</evidence>
<reference evidence="1 2" key="1">
    <citation type="submission" date="2022-10" db="EMBL/GenBank/DDBJ databases">
        <title>The complete genomes of actinobacterial strains from the NBC collection.</title>
        <authorList>
            <person name="Joergensen T.S."/>
            <person name="Alvarez Arevalo M."/>
            <person name="Sterndorff E.B."/>
            <person name="Faurdal D."/>
            <person name="Vuksanovic O."/>
            <person name="Mourched A.-S."/>
            <person name="Charusanti P."/>
            <person name="Shaw S."/>
            <person name="Blin K."/>
            <person name="Weber T."/>
        </authorList>
    </citation>
    <scope>NUCLEOTIDE SEQUENCE [LARGE SCALE GENOMIC DNA]</scope>
    <source>
        <strain evidence="1 2">NBC_00156</strain>
    </source>
</reference>
<gene>
    <name evidence="1" type="ORF">OG350_20415</name>
</gene>
<name>A0ABZ1KPL1_STRAH</name>